<dbReference type="Pfam" id="PF00023">
    <property type="entry name" value="Ank"/>
    <property type="match status" value="1"/>
</dbReference>
<dbReference type="Gene3D" id="1.25.40.20">
    <property type="entry name" value="Ankyrin repeat-containing domain"/>
    <property type="match status" value="6"/>
</dbReference>
<evidence type="ECO:0000256" key="3">
    <source>
        <dbReference type="PROSITE-ProRule" id="PRU00023"/>
    </source>
</evidence>
<protein>
    <submittedName>
        <fullName evidence="4">Uncharacterized protein</fullName>
    </submittedName>
</protein>
<gene>
    <name evidence="4" type="ORF">O3P69_012910</name>
</gene>
<dbReference type="SUPFAM" id="SSF48403">
    <property type="entry name" value="Ankyrin repeat"/>
    <property type="match status" value="2"/>
</dbReference>
<dbReference type="AlphaFoldDB" id="A0AAW0TSI7"/>
<evidence type="ECO:0000256" key="1">
    <source>
        <dbReference type="ARBA" id="ARBA00022737"/>
    </source>
</evidence>
<dbReference type="InterPro" id="IPR036770">
    <property type="entry name" value="Ankyrin_rpt-contain_sf"/>
</dbReference>
<feature type="repeat" description="ANK" evidence="3">
    <location>
        <begin position="248"/>
        <end position="280"/>
    </location>
</feature>
<feature type="repeat" description="ANK" evidence="3">
    <location>
        <begin position="313"/>
        <end position="345"/>
    </location>
</feature>
<dbReference type="PROSITE" id="PS50297">
    <property type="entry name" value="ANK_REP_REGION"/>
    <property type="match status" value="4"/>
</dbReference>
<evidence type="ECO:0000313" key="4">
    <source>
        <dbReference type="EMBL" id="KAK8390018.1"/>
    </source>
</evidence>
<organism evidence="4 5">
    <name type="scientific">Scylla paramamosain</name>
    <name type="common">Mud crab</name>
    <dbReference type="NCBI Taxonomy" id="85552"/>
    <lineage>
        <taxon>Eukaryota</taxon>
        <taxon>Metazoa</taxon>
        <taxon>Ecdysozoa</taxon>
        <taxon>Arthropoda</taxon>
        <taxon>Crustacea</taxon>
        <taxon>Multicrustacea</taxon>
        <taxon>Malacostraca</taxon>
        <taxon>Eumalacostraca</taxon>
        <taxon>Eucarida</taxon>
        <taxon>Decapoda</taxon>
        <taxon>Pleocyemata</taxon>
        <taxon>Brachyura</taxon>
        <taxon>Eubrachyura</taxon>
        <taxon>Portunoidea</taxon>
        <taxon>Portunidae</taxon>
        <taxon>Portuninae</taxon>
        <taxon>Scylla</taxon>
    </lineage>
</organism>
<name>A0AAW0TSI7_SCYPA</name>
<accession>A0AAW0TSI7</accession>
<dbReference type="PANTHER" id="PTHR24198">
    <property type="entry name" value="ANKYRIN REPEAT AND PROTEIN KINASE DOMAIN-CONTAINING PROTEIN"/>
    <property type="match status" value="1"/>
</dbReference>
<reference evidence="4 5" key="1">
    <citation type="submission" date="2023-03" db="EMBL/GenBank/DDBJ databases">
        <title>High-quality genome of Scylla paramamosain provides insights in environmental adaptation.</title>
        <authorList>
            <person name="Zhang L."/>
        </authorList>
    </citation>
    <scope>NUCLEOTIDE SEQUENCE [LARGE SCALE GENOMIC DNA]</scope>
    <source>
        <strain evidence="4">LZ_2023a</strain>
        <tissue evidence="4">Muscle</tissue>
    </source>
</reference>
<sequence>MEPQGGARPRHLRLSQESEVQRQADTNLIIAAFQGHLSILQELLKHGANPLAEEDGKTALSFAAGMGYQECVKALLQVVPPNSVKENPVLQASRGGHTEVVKMLVQAGWSLNCSDSAGYTSLHYAAMGGDLEVTKYLLEQGVNPLQENLYGSLPLDTAIQMKHHAVTTFLTENGYQKRPTRELMMAVWEGDEARAKAAISDGGNPLVKVISETDEPGCLVAMAAFCGHYHLLPYLLEVGLSPDGNRKLPFTPLSLAASVGHLKTVYALLFLGADPLATDNEGRTALHCAALCGQLLCVSALLPKVPPNFTNWSGITPVHCASLHGHRVVVEMLEYAGWHLNVKDKNGHTPLHWAVKGDSVEVTKYLVGRGLDPLQKDIAGNTAMDIAMIFGCYSVEAYLKKKRVMVANDDSKRLFHVKIQQNHQKQDHLHTVSWMMEGNMAIMNNIPYKHEGHSMDEAGLTPLHVAAKRGVLPEVVEKGLQCGMNPHVVTPENMTPADLARDSGQKQVLETLQQHQCEQDNSTPEQLYETLLSTISGVAEPRYDPHDSCRSQQCLLLPAACGTPSSGGR</sequence>
<dbReference type="PANTHER" id="PTHR24198:SF165">
    <property type="entry name" value="ANKYRIN REPEAT-CONTAINING PROTEIN-RELATED"/>
    <property type="match status" value="1"/>
</dbReference>
<feature type="repeat" description="ANK" evidence="3">
    <location>
        <begin position="23"/>
        <end position="55"/>
    </location>
</feature>
<dbReference type="Proteomes" id="UP001487740">
    <property type="component" value="Unassembled WGS sequence"/>
</dbReference>
<dbReference type="GO" id="GO:0005737">
    <property type="term" value="C:cytoplasm"/>
    <property type="evidence" value="ECO:0007669"/>
    <property type="project" value="TreeGrafter"/>
</dbReference>
<proteinExistence type="predicted"/>
<keyword evidence="1" id="KW-0677">Repeat</keyword>
<dbReference type="PROSITE" id="PS50088">
    <property type="entry name" value="ANK_REPEAT"/>
    <property type="match status" value="7"/>
</dbReference>
<dbReference type="SMART" id="SM00248">
    <property type="entry name" value="ANK"/>
    <property type="match status" value="11"/>
</dbReference>
<keyword evidence="5" id="KW-1185">Reference proteome</keyword>
<comment type="caution">
    <text evidence="4">The sequence shown here is derived from an EMBL/GenBank/DDBJ whole genome shotgun (WGS) entry which is preliminary data.</text>
</comment>
<feature type="repeat" description="ANK" evidence="3">
    <location>
        <begin position="117"/>
        <end position="149"/>
    </location>
</feature>
<feature type="repeat" description="ANK" evidence="3">
    <location>
        <begin position="84"/>
        <end position="116"/>
    </location>
</feature>
<dbReference type="Pfam" id="PF12796">
    <property type="entry name" value="Ank_2"/>
    <property type="match status" value="3"/>
</dbReference>
<feature type="repeat" description="ANK" evidence="3">
    <location>
        <begin position="458"/>
        <end position="491"/>
    </location>
</feature>
<evidence type="ECO:0000313" key="5">
    <source>
        <dbReference type="Proteomes" id="UP001487740"/>
    </source>
</evidence>
<dbReference type="EMBL" id="JARAKH010000026">
    <property type="protein sequence ID" value="KAK8390018.1"/>
    <property type="molecule type" value="Genomic_DNA"/>
</dbReference>
<feature type="repeat" description="ANK" evidence="3">
    <location>
        <begin position="346"/>
        <end position="378"/>
    </location>
</feature>
<dbReference type="InterPro" id="IPR002110">
    <property type="entry name" value="Ankyrin_rpt"/>
</dbReference>
<keyword evidence="2 3" id="KW-0040">ANK repeat</keyword>
<evidence type="ECO:0000256" key="2">
    <source>
        <dbReference type="ARBA" id="ARBA00023043"/>
    </source>
</evidence>